<dbReference type="EMBL" id="LR796163">
    <property type="protein sequence ID" value="CAB4122405.1"/>
    <property type="molecule type" value="Genomic_DNA"/>
</dbReference>
<organism evidence="1">
    <name type="scientific">uncultured Caudovirales phage</name>
    <dbReference type="NCBI Taxonomy" id="2100421"/>
    <lineage>
        <taxon>Viruses</taxon>
        <taxon>Duplodnaviria</taxon>
        <taxon>Heunggongvirae</taxon>
        <taxon>Uroviricota</taxon>
        <taxon>Caudoviricetes</taxon>
        <taxon>Peduoviridae</taxon>
        <taxon>Maltschvirus</taxon>
        <taxon>Maltschvirus maltsch</taxon>
    </lineage>
</organism>
<gene>
    <name evidence="1" type="ORF">UFOVP37_10</name>
</gene>
<reference evidence="1" key="1">
    <citation type="submission" date="2020-04" db="EMBL/GenBank/DDBJ databases">
        <authorList>
            <person name="Chiriac C."/>
            <person name="Salcher M."/>
            <person name="Ghai R."/>
            <person name="Kavagutti S V."/>
        </authorList>
    </citation>
    <scope>NUCLEOTIDE SEQUENCE</scope>
</reference>
<protein>
    <submittedName>
        <fullName evidence="1">Uncharacterized protein</fullName>
    </submittedName>
</protein>
<sequence length="133" mass="15033">MEMKHPKALALADSLEYSLESIDGSSLPRRCQDIADEAASELRRLHQQELALAQWFEKTEWIPIRAQPIELGHHRADVIQMRIARLYALNSDLLDALKMAVSALERSDYIQMDGDSFDVVDEAREAIARAEAA</sequence>
<accession>A0A6J5KLT8</accession>
<name>A0A6J5KLT8_9CAUD</name>
<proteinExistence type="predicted"/>
<evidence type="ECO:0000313" key="1">
    <source>
        <dbReference type="EMBL" id="CAB4122405.1"/>
    </source>
</evidence>